<keyword evidence="5 8" id="KW-0812">Transmembrane</keyword>
<accession>A0A0P8C9W1</accession>
<feature type="transmembrane region" description="Helical" evidence="8">
    <location>
        <begin position="220"/>
        <end position="240"/>
    </location>
</feature>
<feature type="transmembrane region" description="Helical" evidence="8">
    <location>
        <begin position="92"/>
        <end position="109"/>
    </location>
</feature>
<feature type="transmembrane region" description="Helical" evidence="8">
    <location>
        <begin position="195"/>
        <end position="214"/>
    </location>
</feature>
<dbReference type="Gene3D" id="1.20.1530.20">
    <property type="match status" value="1"/>
</dbReference>
<evidence type="ECO:0000313" key="9">
    <source>
        <dbReference type="EMBL" id="KPQ43569.1"/>
    </source>
</evidence>
<dbReference type="PANTHER" id="PTHR43057">
    <property type="entry name" value="ARSENITE EFFLUX TRANSPORTER"/>
    <property type="match status" value="1"/>
</dbReference>
<evidence type="ECO:0000256" key="5">
    <source>
        <dbReference type="ARBA" id="ARBA00022692"/>
    </source>
</evidence>
<evidence type="ECO:0000313" key="10">
    <source>
        <dbReference type="Proteomes" id="UP000050360"/>
    </source>
</evidence>
<feature type="transmembrane region" description="Helical" evidence="8">
    <location>
        <begin position="62"/>
        <end position="86"/>
    </location>
</feature>
<name>A0A0P8C9W1_9EURY</name>
<evidence type="ECO:0000256" key="2">
    <source>
        <dbReference type="ARBA" id="ARBA00010110"/>
    </source>
</evidence>
<feature type="transmembrane region" description="Helical" evidence="8">
    <location>
        <begin position="121"/>
        <end position="141"/>
    </location>
</feature>
<dbReference type="Pfam" id="PF01758">
    <property type="entry name" value="SBF"/>
    <property type="match status" value="1"/>
</dbReference>
<keyword evidence="4" id="KW-1003">Cell membrane</keyword>
<evidence type="ECO:0000256" key="8">
    <source>
        <dbReference type="SAM" id="Phobius"/>
    </source>
</evidence>
<dbReference type="GO" id="GO:0015297">
    <property type="term" value="F:antiporter activity"/>
    <property type="evidence" value="ECO:0007669"/>
    <property type="project" value="InterPro"/>
</dbReference>
<keyword evidence="7 8" id="KW-0472">Membrane</keyword>
<organism evidence="9 10">
    <name type="scientific">Candidatus Methanoperedens nitratireducens</name>
    <dbReference type="NCBI Taxonomy" id="1392998"/>
    <lineage>
        <taxon>Archaea</taxon>
        <taxon>Methanobacteriati</taxon>
        <taxon>Methanobacteriota</taxon>
        <taxon>Stenosarchaea group</taxon>
        <taxon>Methanomicrobia</taxon>
        <taxon>Methanosarcinales</taxon>
        <taxon>ANME-2 cluster</taxon>
        <taxon>Candidatus Methanoperedentaceae</taxon>
        <taxon>Candidatus Methanoperedens</taxon>
    </lineage>
</organism>
<protein>
    <submittedName>
        <fullName evidence="9">Heavy metal resistance membrane protein</fullName>
    </submittedName>
</protein>
<evidence type="ECO:0000256" key="7">
    <source>
        <dbReference type="ARBA" id="ARBA00023136"/>
    </source>
</evidence>
<comment type="caution">
    <text evidence="9">The sequence shown here is derived from an EMBL/GenBank/DDBJ whole genome shotgun (WGS) entry which is preliminary data.</text>
</comment>
<sequence>MEARNQPLVFFAAILIGLASSNIEAVGNISILIIPSLIVMLYFVFVDVKVADVSKAARNRPLISASLGLNFIFTPVLAYVIGWIFLSDIPDLWIGLIMLLVTPCTDWYLTYTKIARGDVPACLTLLPWNLILQLALLPIYLKIFVGELINIELKMIIDAMGLVLTVPILGAAFSRWALPEDLKEKLISKSSSMQMWALAFAIFSMFASQGSILLKTPSLFIKFLLPLFLFYLIIFTLGLIIGKILSFEFRRIVCLVMTTTAKNSPLSLAIAVAAFPDRPLIALALVLAPLIEIPVLLLLSKVLPLWEKYGYAN</sequence>
<comment type="similarity">
    <text evidence="2">Belongs to the arsenical resistance-3 (ACR3) (TC 2.A.59) family.</text>
</comment>
<dbReference type="InterPro" id="IPR004706">
    <property type="entry name" value="Arsenical-R_Acr3"/>
</dbReference>
<feature type="transmembrane region" description="Helical" evidence="8">
    <location>
        <begin position="280"/>
        <end position="299"/>
    </location>
</feature>
<comment type="subcellular location">
    <subcellularLocation>
        <location evidence="1">Cell membrane</location>
        <topology evidence="1">Multi-pass membrane protein</topology>
    </subcellularLocation>
</comment>
<dbReference type="PANTHER" id="PTHR43057:SF1">
    <property type="entry name" value="ARSENICAL-RESISTANCE PROTEIN 3"/>
    <property type="match status" value="1"/>
</dbReference>
<feature type="transmembrane region" description="Helical" evidence="8">
    <location>
        <begin position="153"/>
        <end position="174"/>
    </location>
</feature>
<feature type="transmembrane region" description="Helical" evidence="8">
    <location>
        <begin position="31"/>
        <end position="50"/>
    </location>
</feature>
<evidence type="ECO:0000256" key="6">
    <source>
        <dbReference type="ARBA" id="ARBA00022989"/>
    </source>
</evidence>
<dbReference type="PATRIC" id="fig|1719120.3.peg.1912"/>
<dbReference type="GO" id="GO:0015105">
    <property type="term" value="F:arsenite transmembrane transporter activity"/>
    <property type="evidence" value="ECO:0007669"/>
    <property type="project" value="TreeGrafter"/>
</dbReference>
<reference evidence="9 10" key="1">
    <citation type="submission" date="2015-09" db="EMBL/GenBank/DDBJ databases">
        <title>A metagenomics-based metabolic model of nitrate-dependent anaerobic oxidation of methane by Methanoperedens-like archaea.</title>
        <authorList>
            <person name="Arshad A."/>
            <person name="Speth D.R."/>
            <person name="De Graaf R.M."/>
            <person name="Op Den Camp H.J."/>
            <person name="Jetten M.S."/>
            <person name="Welte C.U."/>
        </authorList>
    </citation>
    <scope>NUCLEOTIDE SEQUENCE [LARGE SCALE GENOMIC DNA]</scope>
</reference>
<dbReference type="GO" id="GO:0005886">
    <property type="term" value="C:plasma membrane"/>
    <property type="evidence" value="ECO:0007669"/>
    <property type="project" value="UniProtKB-SubCell"/>
</dbReference>
<dbReference type="InterPro" id="IPR002657">
    <property type="entry name" value="BilAc:Na_symport/Acr3"/>
</dbReference>
<dbReference type="InterPro" id="IPR038770">
    <property type="entry name" value="Na+/solute_symporter_sf"/>
</dbReference>
<dbReference type="AlphaFoldDB" id="A0A0P8C9W1"/>
<feature type="transmembrane region" description="Helical" evidence="8">
    <location>
        <begin position="252"/>
        <end position="274"/>
    </location>
</feature>
<gene>
    <name evidence="9" type="ORF">MPEBLZ_01752</name>
</gene>
<dbReference type="Proteomes" id="UP000050360">
    <property type="component" value="Unassembled WGS sequence"/>
</dbReference>
<evidence type="ECO:0000256" key="4">
    <source>
        <dbReference type="ARBA" id="ARBA00022475"/>
    </source>
</evidence>
<evidence type="ECO:0000256" key="1">
    <source>
        <dbReference type="ARBA" id="ARBA00004651"/>
    </source>
</evidence>
<keyword evidence="6 8" id="KW-1133">Transmembrane helix</keyword>
<dbReference type="GO" id="GO:0015104">
    <property type="term" value="F:antimonite transmembrane transporter activity"/>
    <property type="evidence" value="ECO:0007669"/>
    <property type="project" value="TreeGrafter"/>
</dbReference>
<evidence type="ECO:0000256" key="3">
    <source>
        <dbReference type="ARBA" id="ARBA00022448"/>
    </source>
</evidence>
<proteinExistence type="inferred from homology"/>
<dbReference type="EMBL" id="LKCM01000137">
    <property type="protein sequence ID" value="KPQ43569.1"/>
    <property type="molecule type" value="Genomic_DNA"/>
</dbReference>
<keyword evidence="3" id="KW-0813">Transport</keyword>